<dbReference type="GO" id="GO:0006511">
    <property type="term" value="P:ubiquitin-dependent protein catabolic process"/>
    <property type="evidence" value="ECO:0000318"/>
    <property type="project" value="GO_Central"/>
</dbReference>
<keyword evidence="5" id="KW-1185">Reference proteome</keyword>
<dbReference type="AlphaFoldDB" id="A2DXD4"/>
<dbReference type="FunCoup" id="A2DXD4">
    <property type="interactions" value="982"/>
</dbReference>
<protein>
    <submittedName>
        <fullName evidence="4">PCI domain containing protein</fullName>
    </submittedName>
</protein>
<comment type="similarity">
    <text evidence="1">Belongs to the proteasome subunit S11 family.</text>
</comment>
<dbReference type="OMA" id="KMQIATF"/>
<dbReference type="InParanoid" id="A2DXD4"/>
<dbReference type="PANTHER" id="PTHR10539:SF0">
    <property type="entry name" value="26S PROTEASOME NON-ATPASE REGULATORY SUBUNIT 13"/>
    <property type="match status" value="1"/>
</dbReference>
<dbReference type="eggNOG" id="KOG2908">
    <property type="taxonomic scope" value="Eukaryota"/>
</dbReference>
<evidence type="ECO:0000256" key="2">
    <source>
        <dbReference type="ARBA" id="ARBA00022942"/>
    </source>
</evidence>
<dbReference type="GO" id="GO:0005829">
    <property type="term" value="C:cytosol"/>
    <property type="evidence" value="ECO:0000318"/>
    <property type="project" value="GO_Central"/>
</dbReference>
<reference evidence="4" key="2">
    <citation type="journal article" date="2007" name="Science">
        <title>Draft genome sequence of the sexually transmitted pathogen Trichomonas vaginalis.</title>
        <authorList>
            <person name="Carlton J.M."/>
            <person name="Hirt R.P."/>
            <person name="Silva J.C."/>
            <person name="Delcher A.L."/>
            <person name="Schatz M."/>
            <person name="Zhao Q."/>
            <person name="Wortman J.R."/>
            <person name="Bidwell S.L."/>
            <person name="Alsmark U.C.M."/>
            <person name="Besteiro S."/>
            <person name="Sicheritz-Ponten T."/>
            <person name="Noel C.J."/>
            <person name="Dacks J.B."/>
            <person name="Foster P.G."/>
            <person name="Simillion C."/>
            <person name="Van de Peer Y."/>
            <person name="Miranda-Saavedra D."/>
            <person name="Barton G.J."/>
            <person name="Westrop G.D."/>
            <person name="Mueller S."/>
            <person name="Dessi D."/>
            <person name="Fiori P.L."/>
            <person name="Ren Q."/>
            <person name="Paulsen I."/>
            <person name="Zhang H."/>
            <person name="Bastida-Corcuera F.D."/>
            <person name="Simoes-Barbosa A."/>
            <person name="Brown M.T."/>
            <person name="Hayes R.D."/>
            <person name="Mukherjee M."/>
            <person name="Okumura C.Y."/>
            <person name="Schneider R."/>
            <person name="Smith A.J."/>
            <person name="Vanacova S."/>
            <person name="Villalvazo M."/>
            <person name="Haas B.J."/>
            <person name="Pertea M."/>
            <person name="Feldblyum T.V."/>
            <person name="Utterback T.R."/>
            <person name="Shu C.L."/>
            <person name="Osoegawa K."/>
            <person name="de Jong P.J."/>
            <person name="Hrdy I."/>
            <person name="Horvathova L."/>
            <person name="Zubacova Z."/>
            <person name="Dolezal P."/>
            <person name="Malik S.B."/>
            <person name="Logsdon J.M. Jr."/>
            <person name="Henze K."/>
            <person name="Gupta A."/>
            <person name="Wang C.C."/>
            <person name="Dunne R.L."/>
            <person name="Upcroft J.A."/>
            <person name="Upcroft P."/>
            <person name="White O."/>
            <person name="Salzberg S.L."/>
            <person name="Tang P."/>
            <person name="Chiu C.-H."/>
            <person name="Lee Y.-S."/>
            <person name="Embley T.M."/>
            <person name="Coombs G.H."/>
            <person name="Mottram J.C."/>
            <person name="Tachezy J."/>
            <person name="Fraser-Liggett C.M."/>
            <person name="Johnson P.J."/>
        </authorList>
    </citation>
    <scope>NUCLEOTIDE SEQUENCE [LARGE SCALE GENOMIC DNA]</scope>
    <source>
        <strain evidence="4">G3</strain>
    </source>
</reference>
<dbReference type="VEuPathDB" id="TrichDB:TVAG_379960"/>
<dbReference type="InterPro" id="IPR054179">
    <property type="entry name" value="PSD13_N"/>
</dbReference>
<dbReference type="GO" id="GO:0005198">
    <property type="term" value="F:structural molecule activity"/>
    <property type="evidence" value="ECO:0000318"/>
    <property type="project" value="GO_Central"/>
</dbReference>
<proteinExistence type="inferred from homology"/>
<dbReference type="VEuPathDB" id="TrichDB:TVAGG3_0925770"/>
<evidence type="ECO:0000256" key="1">
    <source>
        <dbReference type="ARBA" id="ARBA00006207"/>
    </source>
</evidence>
<evidence type="ECO:0000259" key="3">
    <source>
        <dbReference type="PROSITE" id="PS50250"/>
    </source>
</evidence>
<reference evidence="4" key="1">
    <citation type="submission" date="2006-10" db="EMBL/GenBank/DDBJ databases">
        <authorList>
            <person name="Amadeo P."/>
            <person name="Zhao Q."/>
            <person name="Wortman J."/>
            <person name="Fraser-Liggett C."/>
            <person name="Carlton J."/>
        </authorList>
    </citation>
    <scope>NUCLEOTIDE SEQUENCE</scope>
    <source>
        <strain evidence="4">G3</strain>
    </source>
</reference>
<dbReference type="KEGG" id="tva:4772904"/>
<dbReference type="SUPFAM" id="SSF46785">
    <property type="entry name" value="Winged helix' DNA-binding domain"/>
    <property type="match status" value="1"/>
</dbReference>
<dbReference type="GO" id="GO:0005634">
    <property type="term" value="C:nucleus"/>
    <property type="evidence" value="ECO:0000318"/>
    <property type="project" value="GO_Central"/>
</dbReference>
<dbReference type="STRING" id="5722.A2DXD4"/>
<accession>A2DXD4</accession>
<dbReference type="InterPro" id="IPR035298">
    <property type="entry name" value="PSMD13"/>
</dbReference>
<dbReference type="Pfam" id="PF01399">
    <property type="entry name" value="PCI"/>
    <property type="match status" value="1"/>
</dbReference>
<dbReference type="PANTHER" id="PTHR10539">
    <property type="entry name" value="26S PROTEASOME NON-ATPASE REGULATORY SUBUNIT 13"/>
    <property type="match status" value="1"/>
</dbReference>
<dbReference type="PROSITE" id="PS50250">
    <property type="entry name" value="PCI"/>
    <property type="match status" value="1"/>
</dbReference>
<organism evidence="4 5">
    <name type="scientific">Trichomonas vaginalis (strain ATCC PRA-98 / G3)</name>
    <dbReference type="NCBI Taxonomy" id="412133"/>
    <lineage>
        <taxon>Eukaryota</taxon>
        <taxon>Metamonada</taxon>
        <taxon>Parabasalia</taxon>
        <taxon>Trichomonadida</taxon>
        <taxon>Trichomonadidae</taxon>
        <taxon>Trichomonas</taxon>
    </lineage>
</organism>
<gene>
    <name evidence="4" type="ORF">TVAG_379960</name>
</gene>
<sequence>MQVFQEIISLNPDFFEKLVNDILDHAYSKRWFELGSCIVDLFSSDAIVGERLNIYNNFVKNYITHLNQLHLTKSIILAARDLTSPLKCLEFLKENKKLITKRQFSVIIDLQMVNLMSQNGLFEEAIQLLAEAGDDISETSPISVRIEYCRTRCELDKARSDYNSLYIDYFYYLSTSSKSEGLLIAYDMCIAALLATDVISFQELASHPILNSLKATDNEWIRNLIILIDTGEPSILKTFEKEYKQKILSNRFLAPYIQMIEDKIVMSIFYTLVFKKPFKNRKIQFSEISEACQIPIEKVEYLVLKAFAHDIIKGYIDEIDQIVVVIWCKPRALSIDRLKHLKNEIDNWREVVNRIRTKGLKNADQI</sequence>
<feature type="domain" description="PCI" evidence="3">
    <location>
        <begin position="158"/>
        <end position="330"/>
    </location>
</feature>
<dbReference type="SMART" id="SM00088">
    <property type="entry name" value="PINT"/>
    <property type="match status" value="1"/>
</dbReference>
<dbReference type="Pfam" id="PF22037">
    <property type="entry name" value="PSD13_N"/>
    <property type="match status" value="1"/>
</dbReference>
<name>A2DXD4_TRIV3</name>
<keyword evidence="2" id="KW-0647">Proteasome</keyword>
<dbReference type="EMBL" id="DS113263">
    <property type="protein sequence ID" value="EAY14886.1"/>
    <property type="molecule type" value="Genomic_DNA"/>
</dbReference>
<dbReference type="GO" id="GO:0008541">
    <property type="term" value="C:proteasome regulatory particle, lid subcomplex"/>
    <property type="evidence" value="ECO:0000318"/>
    <property type="project" value="GO_Central"/>
</dbReference>
<dbReference type="RefSeq" id="XP_001327109.1">
    <property type="nucleotide sequence ID" value="XM_001327074.1"/>
</dbReference>
<dbReference type="SMR" id="A2DXD4"/>
<dbReference type="OrthoDB" id="1093at2759"/>
<dbReference type="InterPro" id="IPR000717">
    <property type="entry name" value="PCI_dom"/>
</dbReference>
<evidence type="ECO:0000313" key="4">
    <source>
        <dbReference type="EMBL" id="EAY14886.1"/>
    </source>
</evidence>
<dbReference type="InterPro" id="IPR036390">
    <property type="entry name" value="WH_DNA-bd_sf"/>
</dbReference>
<evidence type="ECO:0000313" key="5">
    <source>
        <dbReference type="Proteomes" id="UP000001542"/>
    </source>
</evidence>
<dbReference type="Proteomes" id="UP000001542">
    <property type="component" value="Unassembled WGS sequence"/>
</dbReference>